<dbReference type="PANTHER" id="PTHR30349">
    <property type="entry name" value="PHAGE INTEGRASE-RELATED"/>
    <property type="match status" value="1"/>
</dbReference>
<dbReference type="Proteomes" id="UP000679008">
    <property type="component" value="Unassembled WGS sequence"/>
</dbReference>
<keyword evidence="3" id="KW-0233">DNA recombination</keyword>
<dbReference type="Pfam" id="PF00589">
    <property type="entry name" value="Phage_integrase"/>
    <property type="match status" value="1"/>
</dbReference>
<accession>A0ABS5D6Y0</accession>
<evidence type="ECO:0000256" key="3">
    <source>
        <dbReference type="ARBA" id="ARBA00023172"/>
    </source>
</evidence>
<proteinExistence type="inferred from homology"/>
<evidence type="ECO:0000256" key="2">
    <source>
        <dbReference type="ARBA" id="ARBA00023125"/>
    </source>
</evidence>
<dbReference type="Gene3D" id="1.10.443.10">
    <property type="entry name" value="Intergrase catalytic core"/>
    <property type="match status" value="1"/>
</dbReference>
<evidence type="ECO:0000259" key="4">
    <source>
        <dbReference type="PROSITE" id="PS51898"/>
    </source>
</evidence>
<reference evidence="5 6" key="1">
    <citation type="submission" date="2021-04" db="EMBL/GenBank/DDBJ databases">
        <title>Description of novel Flavobacterium sp. F-328.</title>
        <authorList>
            <person name="Saticioglu I.B."/>
        </authorList>
    </citation>
    <scope>NUCLEOTIDE SEQUENCE [LARGE SCALE GENOMIC DNA]</scope>
    <source>
        <strain evidence="5 6">F-328</strain>
    </source>
</reference>
<dbReference type="InterPro" id="IPR010998">
    <property type="entry name" value="Integrase_recombinase_N"/>
</dbReference>
<dbReference type="InterPro" id="IPR013762">
    <property type="entry name" value="Integrase-like_cat_sf"/>
</dbReference>
<sequence>MSKVTLRNKKLVGGKLSLYLDYYPPIIDTKTGKETRREFLKLFIYENPKSQEEKKHNSESNDLAELVAAKRLVQLRNKEFGFKENINLNINFITFFKSVVDEHYNTGSKSNYQTWKASLNHFTLLFGEKVMTHQLSSNHVKKFRAYLLTAKTSRGKADKKLSVNTASSYFKNFIAVLKLAYKDNLITENLSENAEYIKEQETHRQYLTEEELGILWKTEIKMEKVKHMALFSALTGLRFVDVNNLDWKYVFNDSHQNHYIMLREQKTKSIHNHPISKTAYDILKKQGTKQGLIFGNIKYHEITRPMKDWIEKSGIQKKISYHNFRHSYATLQLANGTDIYTVSKLLGHKNLSTTQIYTKILDKNKIEAANRINLDLDGLQ</sequence>
<gene>
    <name evidence="5" type="ORF">KBJ98_13710</name>
</gene>
<name>A0ABS5D6Y0_9FLAO</name>
<keyword evidence="2" id="KW-0238">DNA-binding</keyword>
<evidence type="ECO:0000313" key="6">
    <source>
        <dbReference type="Proteomes" id="UP000679008"/>
    </source>
</evidence>
<feature type="domain" description="Tyr recombinase" evidence="4">
    <location>
        <begin position="202"/>
        <end position="370"/>
    </location>
</feature>
<evidence type="ECO:0000256" key="1">
    <source>
        <dbReference type="ARBA" id="ARBA00008857"/>
    </source>
</evidence>
<dbReference type="RefSeq" id="WP_210791468.1">
    <property type="nucleotide sequence ID" value="NZ_JAGPXB010000016.1"/>
</dbReference>
<keyword evidence="6" id="KW-1185">Reference proteome</keyword>
<comment type="caution">
    <text evidence="5">The sequence shown here is derived from an EMBL/GenBank/DDBJ whole genome shotgun (WGS) entry which is preliminary data.</text>
</comment>
<dbReference type="PROSITE" id="PS51898">
    <property type="entry name" value="TYR_RECOMBINASE"/>
    <property type="match status" value="1"/>
</dbReference>
<dbReference type="SUPFAM" id="SSF56349">
    <property type="entry name" value="DNA breaking-rejoining enzymes"/>
    <property type="match status" value="1"/>
</dbReference>
<evidence type="ECO:0000313" key="5">
    <source>
        <dbReference type="EMBL" id="MBQ0909765.1"/>
    </source>
</evidence>
<dbReference type="InterPro" id="IPR011010">
    <property type="entry name" value="DNA_brk_join_enz"/>
</dbReference>
<dbReference type="CDD" id="cd01185">
    <property type="entry name" value="INTN1_C_like"/>
    <property type="match status" value="1"/>
</dbReference>
<dbReference type="InterPro" id="IPR050090">
    <property type="entry name" value="Tyrosine_recombinase_XerCD"/>
</dbReference>
<dbReference type="InterPro" id="IPR002104">
    <property type="entry name" value="Integrase_catalytic"/>
</dbReference>
<organism evidence="5 6">
    <name type="scientific">Flavobacterium erciyesense</name>
    <dbReference type="NCBI Taxonomy" id="2825842"/>
    <lineage>
        <taxon>Bacteria</taxon>
        <taxon>Pseudomonadati</taxon>
        <taxon>Bacteroidota</taxon>
        <taxon>Flavobacteriia</taxon>
        <taxon>Flavobacteriales</taxon>
        <taxon>Flavobacteriaceae</taxon>
        <taxon>Flavobacterium</taxon>
    </lineage>
</organism>
<dbReference type="Pfam" id="PF13102">
    <property type="entry name" value="Phage_int_SAM_5"/>
    <property type="match status" value="1"/>
</dbReference>
<dbReference type="Gene3D" id="1.10.150.130">
    <property type="match status" value="1"/>
</dbReference>
<dbReference type="InterPro" id="IPR025269">
    <property type="entry name" value="SAM-like_dom"/>
</dbReference>
<dbReference type="EMBL" id="JAGPXB010000016">
    <property type="protein sequence ID" value="MBQ0909765.1"/>
    <property type="molecule type" value="Genomic_DNA"/>
</dbReference>
<comment type="similarity">
    <text evidence="1">Belongs to the 'phage' integrase family.</text>
</comment>
<protein>
    <submittedName>
        <fullName evidence="5">Site-specific integrase</fullName>
    </submittedName>
</protein>
<dbReference type="PANTHER" id="PTHR30349:SF64">
    <property type="entry name" value="PROPHAGE INTEGRASE INTD-RELATED"/>
    <property type="match status" value="1"/>
</dbReference>